<organism evidence="2">
    <name type="scientific">Tanacetum cinerariifolium</name>
    <name type="common">Dalmatian daisy</name>
    <name type="synonym">Chrysanthemum cinerariifolium</name>
    <dbReference type="NCBI Taxonomy" id="118510"/>
    <lineage>
        <taxon>Eukaryota</taxon>
        <taxon>Viridiplantae</taxon>
        <taxon>Streptophyta</taxon>
        <taxon>Embryophyta</taxon>
        <taxon>Tracheophyta</taxon>
        <taxon>Spermatophyta</taxon>
        <taxon>Magnoliopsida</taxon>
        <taxon>eudicotyledons</taxon>
        <taxon>Gunneridae</taxon>
        <taxon>Pentapetalae</taxon>
        <taxon>asterids</taxon>
        <taxon>campanulids</taxon>
        <taxon>Asterales</taxon>
        <taxon>Asteraceae</taxon>
        <taxon>Asteroideae</taxon>
        <taxon>Anthemideae</taxon>
        <taxon>Anthemidinae</taxon>
        <taxon>Tanacetum</taxon>
    </lineage>
</organism>
<feature type="region of interest" description="Disordered" evidence="1">
    <location>
        <begin position="97"/>
        <end position="117"/>
    </location>
</feature>
<proteinExistence type="predicted"/>
<feature type="non-terminal residue" evidence="2">
    <location>
        <position position="1"/>
    </location>
</feature>
<evidence type="ECO:0000313" key="2">
    <source>
        <dbReference type="EMBL" id="GFD26645.1"/>
    </source>
</evidence>
<dbReference type="AlphaFoldDB" id="A0A699UUN6"/>
<dbReference type="EMBL" id="BKCJ011370503">
    <property type="protein sequence ID" value="GFD26645.1"/>
    <property type="molecule type" value="Genomic_DNA"/>
</dbReference>
<gene>
    <name evidence="2" type="ORF">Tci_898614</name>
</gene>
<protein>
    <submittedName>
        <fullName evidence="2">Uncharacterized protein</fullName>
    </submittedName>
</protein>
<evidence type="ECO:0000256" key="1">
    <source>
        <dbReference type="SAM" id="MobiDB-lite"/>
    </source>
</evidence>
<feature type="region of interest" description="Disordered" evidence="1">
    <location>
        <begin position="56"/>
        <end position="84"/>
    </location>
</feature>
<sequence length="117" mass="12985">KSQEIDRKIRESVEESVSASVQQAMRAPLLARFKDLPTSDMKDILLQRMLDEDYEHGYQSTSTAAPSSSKTDATTQFAARTTTDVRSKPVVAPILEDLHMDEDMTADDQACSSSDED</sequence>
<feature type="non-terminal residue" evidence="2">
    <location>
        <position position="117"/>
    </location>
</feature>
<reference evidence="2" key="1">
    <citation type="journal article" date="2019" name="Sci. Rep.">
        <title>Draft genome of Tanacetum cinerariifolium, the natural source of mosquito coil.</title>
        <authorList>
            <person name="Yamashiro T."/>
            <person name="Shiraishi A."/>
            <person name="Satake H."/>
            <person name="Nakayama K."/>
        </authorList>
    </citation>
    <scope>NUCLEOTIDE SEQUENCE</scope>
</reference>
<comment type="caution">
    <text evidence="2">The sequence shown here is derived from an EMBL/GenBank/DDBJ whole genome shotgun (WGS) entry which is preliminary data.</text>
</comment>
<name>A0A699UUN6_TANCI</name>
<feature type="compositionally biased region" description="Low complexity" evidence="1">
    <location>
        <begin position="60"/>
        <end position="75"/>
    </location>
</feature>
<accession>A0A699UUN6</accession>